<gene>
    <name evidence="1" type="ORF">PaelaDRAFT_4882</name>
</gene>
<proteinExistence type="predicted"/>
<dbReference type="STRING" id="743719.PaelaDRAFT_4882"/>
<dbReference type="EMBL" id="AGIP01000014">
    <property type="protein sequence ID" value="EHB56947.1"/>
    <property type="molecule type" value="Genomic_DNA"/>
</dbReference>
<sequence>MRTASLASFPVHYNTGRRGPYEWANKRLDRQAVFSAGTGCASAVLSMREAIKQAVMELLPELAGRIYDVHPPESAVDDFFAVLQLGEDVWKSPWAGYRQVIRLKLYAGEAIVSRQLDSQAERLIQGLHRKRVTGPENRAFKLHYLGVPEADQWDSGPGRTVRVIRFGVYVPEASAGGGDPGSIVEPDEWLSALITWTSKKLGSSWSVYRTAWPADREDHAVLWRLSGCETKMAGASVYEISKSFTGHVASTSSEHEQLTAFSLVESLGSQAQLPLDPDAGRYLSVAGISGDLEADPILNGQLKLTLIQRQMRSAQEAARIRRVHVQPILN</sequence>
<dbReference type="eggNOG" id="ENOG5031KF0">
    <property type="taxonomic scope" value="Bacteria"/>
</dbReference>
<dbReference type="Proteomes" id="UP000003891">
    <property type="component" value="Unassembled WGS sequence"/>
</dbReference>
<evidence type="ECO:0000313" key="2">
    <source>
        <dbReference type="Proteomes" id="UP000003891"/>
    </source>
</evidence>
<dbReference type="AlphaFoldDB" id="G4HLM1"/>
<evidence type="ECO:0000313" key="1">
    <source>
        <dbReference type="EMBL" id="EHB56947.1"/>
    </source>
</evidence>
<accession>G4HLM1</accession>
<reference evidence="1 2" key="1">
    <citation type="submission" date="2011-09" db="EMBL/GenBank/DDBJ databases">
        <title>The draft genome of Paenibacillus lactis 154.</title>
        <authorList>
            <consortium name="US DOE Joint Genome Institute (JGI-PGF)"/>
            <person name="Lucas S."/>
            <person name="Han J."/>
            <person name="Lapidus A."/>
            <person name="Cheng J.-F."/>
            <person name="Goodwin L."/>
            <person name="Pitluck S."/>
            <person name="Peters L."/>
            <person name="Land M.L."/>
            <person name="Hauser L."/>
            <person name="Siebers A."/>
            <person name="Thelen M."/>
            <person name="Hugenholtz P."/>
            <person name="Allgaier M."/>
            <person name="Woyke T.J."/>
        </authorList>
    </citation>
    <scope>NUCLEOTIDE SEQUENCE [LARGE SCALE GENOMIC DNA]</scope>
    <source>
        <strain evidence="1 2">154</strain>
    </source>
</reference>
<organism evidence="1 2">
    <name type="scientific">Paenibacillus lactis 154</name>
    <dbReference type="NCBI Taxonomy" id="743719"/>
    <lineage>
        <taxon>Bacteria</taxon>
        <taxon>Bacillati</taxon>
        <taxon>Bacillota</taxon>
        <taxon>Bacilli</taxon>
        <taxon>Bacillales</taxon>
        <taxon>Paenibacillaceae</taxon>
        <taxon>Paenibacillus</taxon>
    </lineage>
</organism>
<protein>
    <submittedName>
        <fullName evidence="1">Uncharacterized protein</fullName>
    </submittedName>
</protein>
<dbReference type="PATRIC" id="fig|743719.3.peg.4962"/>
<name>G4HLM1_9BACL</name>